<dbReference type="PRINTS" id="PR00420">
    <property type="entry name" value="RNGMNOXGNASE"/>
</dbReference>
<dbReference type="EMBL" id="FRDM01000002">
    <property type="protein sequence ID" value="SHN55962.1"/>
    <property type="molecule type" value="Genomic_DNA"/>
</dbReference>
<evidence type="ECO:0000259" key="3">
    <source>
        <dbReference type="Pfam" id="PF01494"/>
    </source>
</evidence>
<reference evidence="4 5" key="1">
    <citation type="submission" date="2016-12" db="EMBL/GenBank/DDBJ databases">
        <authorList>
            <person name="Song W.-J."/>
            <person name="Kurnit D.M."/>
        </authorList>
    </citation>
    <scope>NUCLEOTIDE SEQUENCE [LARGE SCALE GENOMIC DNA]</scope>
    <source>
        <strain evidence="4 5">DSM 43162</strain>
    </source>
</reference>
<evidence type="ECO:0000256" key="2">
    <source>
        <dbReference type="ARBA" id="ARBA00023033"/>
    </source>
</evidence>
<dbReference type="RefSeq" id="WP_072913174.1">
    <property type="nucleotide sequence ID" value="NZ_FRDM01000002.1"/>
</dbReference>
<dbReference type="InterPro" id="IPR036188">
    <property type="entry name" value="FAD/NAD-bd_sf"/>
</dbReference>
<organism evidence="4 5">
    <name type="scientific">Geodermatophilus obscurus</name>
    <dbReference type="NCBI Taxonomy" id="1861"/>
    <lineage>
        <taxon>Bacteria</taxon>
        <taxon>Bacillati</taxon>
        <taxon>Actinomycetota</taxon>
        <taxon>Actinomycetes</taxon>
        <taxon>Geodermatophilales</taxon>
        <taxon>Geodermatophilaceae</taxon>
        <taxon>Geodermatophilus</taxon>
    </lineage>
</organism>
<evidence type="ECO:0000313" key="4">
    <source>
        <dbReference type="EMBL" id="SHN55962.1"/>
    </source>
</evidence>
<dbReference type="SUPFAM" id="SSF51905">
    <property type="entry name" value="FAD/NAD(P)-binding domain"/>
    <property type="match status" value="1"/>
</dbReference>
<keyword evidence="1" id="KW-0560">Oxidoreductase</keyword>
<proteinExistence type="predicted"/>
<sequence>MTRAIVVGGGVAGPVVAMALQKAGIEATVHEAHAGPAGDVGAWLGLQVNGLDALRAIDAEHAVAGVGFPTPVIEFRSWTGAVLGALSTAGPGGSSGLSMRRSDLYRALHAEALRRGLRFRYGSRLVDVRCTPSDVTAVFADGSSEPADLLIGADGVRSTVRALVDPGAAAPRFVPVLNTAGYSEHVPPGAEVGRLTMVFGRRSFAGYLVAPSGGTWWFANPPLDREPAAGEVAGIPDAEWRARLSDLHRGDRSPVLALVEATPGPLRGWTTYDVPTVRRWSAGRMVLIGDAAHATSPAAGQGSSLAVEDAVVLARCLRDLPLPAALEAFEELRRERAERVVAQGFRTSSAKSPPAVGRVARDLLMPFVLRRRDPNAWVRAHSVDWDAPAVPA</sequence>
<dbReference type="AlphaFoldDB" id="A0A1M7SCL8"/>
<dbReference type="OrthoDB" id="9782160at2"/>
<dbReference type="InterPro" id="IPR002938">
    <property type="entry name" value="FAD-bd"/>
</dbReference>
<evidence type="ECO:0000256" key="1">
    <source>
        <dbReference type="ARBA" id="ARBA00023002"/>
    </source>
</evidence>
<dbReference type="Pfam" id="PF01494">
    <property type="entry name" value="FAD_binding_3"/>
    <property type="match status" value="1"/>
</dbReference>
<dbReference type="GO" id="GO:0071949">
    <property type="term" value="F:FAD binding"/>
    <property type="evidence" value="ECO:0007669"/>
    <property type="project" value="InterPro"/>
</dbReference>
<dbReference type="PANTHER" id="PTHR13789">
    <property type="entry name" value="MONOOXYGENASE"/>
    <property type="match status" value="1"/>
</dbReference>
<name>A0A1M7SCL8_9ACTN</name>
<dbReference type="PANTHER" id="PTHR13789:SF309">
    <property type="entry name" value="PUTATIVE (AFU_ORTHOLOGUE AFUA_6G14510)-RELATED"/>
    <property type="match status" value="1"/>
</dbReference>
<protein>
    <submittedName>
        <fullName evidence="4">2-polyprenyl-6-methoxyphenol hydroxylase</fullName>
    </submittedName>
</protein>
<dbReference type="Proteomes" id="UP000184428">
    <property type="component" value="Unassembled WGS sequence"/>
</dbReference>
<feature type="domain" description="FAD-binding" evidence="3">
    <location>
        <begin position="2"/>
        <end position="342"/>
    </location>
</feature>
<evidence type="ECO:0000313" key="5">
    <source>
        <dbReference type="Proteomes" id="UP000184428"/>
    </source>
</evidence>
<dbReference type="InterPro" id="IPR050493">
    <property type="entry name" value="FAD-dep_Monooxygenase_BioMet"/>
</dbReference>
<dbReference type="GO" id="GO:0004497">
    <property type="term" value="F:monooxygenase activity"/>
    <property type="evidence" value="ECO:0007669"/>
    <property type="project" value="UniProtKB-KW"/>
</dbReference>
<dbReference type="Gene3D" id="3.50.50.60">
    <property type="entry name" value="FAD/NAD(P)-binding domain"/>
    <property type="match status" value="1"/>
</dbReference>
<keyword evidence="2" id="KW-0503">Monooxygenase</keyword>
<accession>A0A1M7SCL8</accession>
<gene>
    <name evidence="4" type="ORF">SAMN05660350_00636</name>
</gene>